<dbReference type="GO" id="GO:0003677">
    <property type="term" value="F:DNA binding"/>
    <property type="evidence" value="ECO:0007669"/>
    <property type="project" value="UniProtKB-KW"/>
</dbReference>
<dbReference type="PANTHER" id="PTHR33175:SF3">
    <property type="entry name" value="DNA-BINDING PROTEIN HU-BETA"/>
    <property type="match status" value="1"/>
</dbReference>
<dbReference type="InterPro" id="IPR000119">
    <property type="entry name" value="Hist_DNA-bd"/>
</dbReference>
<evidence type="ECO:0000313" key="2">
    <source>
        <dbReference type="EMBL" id="CAB4704490.1"/>
    </source>
</evidence>
<proteinExistence type="predicted"/>
<dbReference type="SMART" id="SM00411">
    <property type="entry name" value="BHL"/>
    <property type="match status" value="1"/>
</dbReference>
<accession>A0A6J6PY34</accession>
<dbReference type="Gene3D" id="4.10.520.10">
    <property type="entry name" value="IHF-like DNA-binding proteins"/>
    <property type="match status" value="1"/>
</dbReference>
<dbReference type="Pfam" id="PF00216">
    <property type="entry name" value="Bac_DNA_binding"/>
    <property type="match status" value="1"/>
</dbReference>
<keyword evidence="1" id="KW-0238">DNA-binding</keyword>
<name>A0A6J6PY34_9ZZZZ</name>
<evidence type="ECO:0000256" key="1">
    <source>
        <dbReference type="ARBA" id="ARBA00023125"/>
    </source>
</evidence>
<gene>
    <name evidence="2" type="ORF">UFOPK2399_01579</name>
</gene>
<dbReference type="PRINTS" id="PR01727">
    <property type="entry name" value="DNABINDINGHU"/>
</dbReference>
<sequence>MTKQDFISKVAAKSGLSNRDAGKAVDAFLESVTETLKSGDSINFTGFGKFSPAARAARTGVNPRTGEKVQIAATTVPKFSAGSQLKAALK</sequence>
<dbReference type="PROSITE" id="PS00045">
    <property type="entry name" value="HISTONE_LIKE"/>
    <property type="match status" value="1"/>
</dbReference>
<dbReference type="GO" id="GO:0005829">
    <property type="term" value="C:cytosol"/>
    <property type="evidence" value="ECO:0007669"/>
    <property type="project" value="TreeGrafter"/>
</dbReference>
<dbReference type="CDD" id="cd13831">
    <property type="entry name" value="HU"/>
    <property type="match status" value="1"/>
</dbReference>
<dbReference type="PANTHER" id="PTHR33175">
    <property type="entry name" value="DNA-BINDING PROTEIN HU"/>
    <property type="match status" value="1"/>
</dbReference>
<dbReference type="GO" id="GO:0030527">
    <property type="term" value="F:structural constituent of chromatin"/>
    <property type="evidence" value="ECO:0007669"/>
    <property type="project" value="InterPro"/>
</dbReference>
<dbReference type="SUPFAM" id="SSF47729">
    <property type="entry name" value="IHF-like DNA-binding proteins"/>
    <property type="match status" value="1"/>
</dbReference>
<dbReference type="AlphaFoldDB" id="A0A6J6PY34"/>
<reference evidence="2" key="1">
    <citation type="submission" date="2020-05" db="EMBL/GenBank/DDBJ databases">
        <authorList>
            <person name="Chiriac C."/>
            <person name="Salcher M."/>
            <person name="Ghai R."/>
            <person name="Kavagutti S V."/>
        </authorList>
    </citation>
    <scope>NUCLEOTIDE SEQUENCE</scope>
</reference>
<dbReference type="InterPro" id="IPR020816">
    <property type="entry name" value="Histone-like_DNA-bd_CS"/>
</dbReference>
<dbReference type="EMBL" id="CAEZXP010000005">
    <property type="protein sequence ID" value="CAB4704490.1"/>
    <property type="molecule type" value="Genomic_DNA"/>
</dbReference>
<protein>
    <submittedName>
        <fullName evidence="2">Unannotated protein</fullName>
    </submittedName>
</protein>
<organism evidence="2">
    <name type="scientific">freshwater metagenome</name>
    <dbReference type="NCBI Taxonomy" id="449393"/>
    <lineage>
        <taxon>unclassified sequences</taxon>
        <taxon>metagenomes</taxon>
        <taxon>ecological metagenomes</taxon>
    </lineage>
</organism>
<dbReference type="InterPro" id="IPR010992">
    <property type="entry name" value="IHF-like_DNA-bd_dom_sf"/>
</dbReference>